<organism evidence="2">
    <name type="scientific">Hexamita inflata</name>
    <dbReference type="NCBI Taxonomy" id="28002"/>
    <lineage>
        <taxon>Eukaryota</taxon>
        <taxon>Metamonada</taxon>
        <taxon>Diplomonadida</taxon>
        <taxon>Hexamitidae</taxon>
        <taxon>Hexamitinae</taxon>
        <taxon>Hexamita</taxon>
    </lineage>
</organism>
<accession>A0AA86Q3B9</accession>
<keyword evidence="4" id="KW-1185">Reference proteome</keyword>
<comment type="caution">
    <text evidence="2">The sequence shown here is derived from an EMBL/GenBank/DDBJ whole genome shotgun (WGS) entry which is preliminary data.</text>
</comment>
<dbReference type="EMBL" id="CATOUU010000733">
    <property type="protein sequence ID" value="CAI9944809.1"/>
    <property type="molecule type" value="Genomic_DNA"/>
</dbReference>
<dbReference type="EMBL" id="CAXDID020000302">
    <property type="protein sequence ID" value="CAL6073738.1"/>
    <property type="molecule type" value="Genomic_DNA"/>
</dbReference>
<name>A0AA86Q3B9_9EUKA</name>
<dbReference type="Proteomes" id="UP001642409">
    <property type="component" value="Unassembled WGS sequence"/>
</dbReference>
<sequence length="246" mass="28920">MQTTYAEIIKCLREENSKLQQINAKQYDFLQQSNLENSRLRQQIEQQQQQLDEYIQIIQQPDRIDDSILDDKKRNSQMMMSIVNTEQNNTNERIEQLNFINEQLQSNLELAYAQVNQKDQELLELQQFFNKRISKLLKEKQEAQLQSSIQITDTKASVQNDALEYDLIKSTIQTLGLSQSREEPELSRYNPSQNKNAIASLIQDVSVYKRQSEEYRQQNSAMASCLQKSQQYIEQLQRKLTASQSK</sequence>
<evidence type="ECO:0000313" key="4">
    <source>
        <dbReference type="Proteomes" id="UP001642409"/>
    </source>
</evidence>
<evidence type="ECO:0000313" key="2">
    <source>
        <dbReference type="EMBL" id="CAI9944809.1"/>
    </source>
</evidence>
<feature type="coiled-coil region" evidence="1">
    <location>
        <begin position="30"/>
        <end position="57"/>
    </location>
</feature>
<gene>
    <name evidence="2" type="ORF">HINF_LOCUS32454</name>
    <name evidence="3" type="ORF">HINF_LOCUS56248</name>
</gene>
<protein>
    <submittedName>
        <fullName evidence="3">Hypothetical_protein</fullName>
    </submittedName>
</protein>
<feature type="coiled-coil region" evidence="1">
    <location>
        <begin position="198"/>
        <end position="246"/>
    </location>
</feature>
<reference evidence="3 4" key="2">
    <citation type="submission" date="2024-07" db="EMBL/GenBank/DDBJ databases">
        <authorList>
            <person name="Akdeniz Z."/>
        </authorList>
    </citation>
    <scope>NUCLEOTIDE SEQUENCE [LARGE SCALE GENOMIC DNA]</scope>
</reference>
<proteinExistence type="predicted"/>
<keyword evidence="1" id="KW-0175">Coiled coil</keyword>
<reference evidence="2" key="1">
    <citation type="submission" date="2023-06" db="EMBL/GenBank/DDBJ databases">
        <authorList>
            <person name="Kurt Z."/>
        </authorList>
    </citation>
    <scope>NUCLEOTIDE SEQUENCE</scope>
</reference>
<feature type="coiled-coil region" evidence="1">
    <location>
        <begin position="87"/>
        <end position="121"/>
    </location>
</feature>
<dbReference type="AlphaFoldDB" id="A0AA86Q3B9"/>
<evidence type="ECO:0000313" key="3">
    <source>
        <dbReference type="EMBL" id="CAL6073738.1"/>
    </source>
</evidence>
<evidence type="ECO:0000256" key="1">
    <source>
        <dbReference type="SAM" id="Coils"/>
    </source>
</evidence>